<name>A0ABD0J8Y1_9CAEN</name>
<protein>
    <submittedName>
        <fullName evidence="1">Uncharacterized protein</fullName>
    </submittedName>
</protein>
<comment type="caution">
    <text evidence="1">The sequence shown here is derived from an EMBL/GenBank/DDBJ whole genome shotgun (WGS) entry which is preliminary data.</text>
</comment>
<sequence length="85" mass="9857">MLTAQRESQLERVRFRMLRTFTRRRTPQSEDITCLCSTACPDEYGTLTCRQWLKQSREHLSANLCQSPAVSGIDDEVSCECRLRS</sequence>
<dbReference type="AlphaFoldDB" id="A0ABD0J8Y1"/>
<dbReference type="EMBL" id="JACVVK020000562">
    <property type="protein sequence ID" value="KAK7465972.1"/>
    <property type="molecule type" value="Genomic_DNA"/>
</dbReference>
<feature type="non-terminal residue" evidence="1">
    <location>
        <position position="85"/>
    </location>
</feature>
<dbReference type="Proteomes" id="UP001519460">
    <property type="component" value="Unassembled WGS sequence"/>
</dbReference>
<proteinExistence type="predicted"/>
<evidence type="ECO:0000313" key="2">
    <source>
        <dbReference type="Proteomes" id="UP001519460"/>
    </source>
</evidence>
<accession>A0ABD0J8Y1</accession>
<keyword evidence="2" id="KW-1185">Reference proteome</keyword>
<organism evidence="1 2">
    <name type="scientific">Batillaria attramentaria</name>
    <dbReference type="NCBI Taxonomy" id="370345"/>
    <lineage>
        <taxon>Eukaryota</taxon>
        <taxon>Metazoa</taxon>
        <taxon>Spiralia</taxon>
        <taxon>Lophotrochozoa</taxon>
        <taxon>Mollusca</taxon>
        <taxon>Gastropoda</taxon>
        <taxon>Caenogastropoda</taxon>
        <taxon>Sorbeoconcha</taxon>
        <taxon>Cerithioidea</taxon>
        <taxon>Batillariidae</taxon>
        <taxon>Batillaria</taxon>
    </lineage>
</organism>
<evidence type="ECO:0000313" key="1">
    <source>
        <dbReference type="EMBL" id="KAK7465972.1"/>
    </source>
</evidence>
<reference evidence="1 2" key="1">
    <citation type="journal article" date="2023" name="Sci. Data">
        <title>Genome assembly of the Korean intertidal mud-creeper Batillaria attramentaria.</title>
        <authorList>
            <person name="Patra A.K."/>
            <person name="Ho P.T."/>
            <person name="Jun S."/>
            <person name="Lee S.J."/>
            <person name="Kim Y."/>
            <person name="Won Y.J."/>
        </authorList>
    </citation>
    <scope>NUCLEOTIDE SEQUENCE [LARGE SCALE GENOMIC DNA]</scope>
    <source>
        <strain evidence="1">Wonlab-2016</strain>
    </source>
</reference>
<gene>
    <name evidence="1" type="ORF">BaRGS_00037459</name>
</gene>